<evidence type="ECO:0000313" key="5">
    <source>
        <dbReference type="EMBL" id="QDO98279.1"/>
    </source>
</evidence>
<dbReference type="EC" id="3.5.1.28" evidence="2"/>
<sequence length="419" mass="44298">MLRFAGPYPQGLSCRDAAMARGIFIKLLFLLVFIVTTGLGLASPARAEPLRLTHLQLGLNAGLTRLVIEASAPPQAELAASADGLGLLLTLPATRWAAPPPDVTAGGLVAALGLPVAAPDGTLNIAIELIEPAVVERAFHLAPQGRRGHRLVIDLRPADPNAFAAAYADPVHLPLDTAVDIAPPPVGAAGERRRLIVLDPGHGGQDPGAITASGRYEKEITLNVARAVAQKLRATGRYRVLLTRESDKFIRLNERVGMARAREADLFLSIHADSLSGDRATRGASVYTRAEAASDTEAESLALRENRADQLADGLPVAEMDDVVSILLDLASRDTVRLSSRFAGLLTASMGETTPLRRNALRAANFRVLSAPDVPSALLELGYLSNPADEALLFSEAGRDRLAGAVVGAIDRFFGVEAR</sequence>
<dbReference type="EMBL" id="CP041636">
    <property type="protein sequence ID" value="QDO98279.1"/>
    <property type="molecule type" value="Genomic_DNA"/>
</dbReference>
<dbReference type="OrthoDB" id="9806267at2"/>
<dbReference type="InterPro" id="IPR050695">
    <property type="entry name" value="N-acetylmuramoyl_amidase_3"/>
</dbReference>
<dbReference type="KEGG" id="fer:FNB15_13810"/>
<name>A0A516H3D0_9PROT</name>
<evidence type="ECO:0000256" key="2">
    <source>
        <dbReference type="ARBA" id="ARBA00011901"/>
    </source>
</evidence>
<comment type="catalytic activity">
    <reaction evidence="1">
        <text>Hydrolyzes the link between N-acetylmuramoyl residues and L-amino acid residues in certain cell-wall glycopeptides.</text>
        <dbReference type="EC" id="3.5.1.28"/>
    </reaction>
</comment>
<gene>
    <name evidence="5" type="ORF">FNB15_13810</name>
</gene>
<evidence type="ECO:0000256" key="3">
    <source>
        <dbReference type="ARBA" id="ARBA00022801"/>
    </source>
</evidence>
<dbReference type="SMART" id="SM00646">
    <property type="entry name" value="Ami_3"/>
    <property type="match status" value="1"/>
</dbReference>
<feature type="domain" description="MurNAc-LAA" evidence="4">
    <location>
        <begin position="256"/>
        <end position="411"/>
    </location>
</feature>
<keyword evidence="6" id="KW-1185">Reference proteome</keyword>
<evidence type="ECO:0000259" key="4">
    <source>
        <dbReference type="SMART" id="SM00646"/>
    </source>
</evidence>
<evidence type="ECO:0000256" key="1">
    <source>
        <dbReference type="ARBA" id="ARBA00001561"/>
    </source>
</evidence>
<dbReference type="Pfam" id="PF01520">
    <property type="entry name" value="Amidase_3"/>
    <property type="match status" value="1"/>
</dbReference>
<dbReference type="Proteomes" id="UP000317496">
    <property type="component" value="Chromosome"/>
</dbReference>
<reference evidence="5 6" key="1">
    <citation type="submission" date="2019-07" db="EMBL/GenBank/DDBJ databases">
        <title>Genome sequencing for Ferrovibrio sp. K5.</title>
        <authorList>
            <person name="Park S.-J."/>
        </authorList>
    </citation>
    <scope>NUCLEOTIDE SEQUENCE [LARGE SCALE GENOMIC DNA]</scope>
    <source>
        <strain evidence="5 6">K5</strain>
    </source>
</reference>
<evidence type="ECO:0000313" key="6">
    <source>
        <dbReference type="Proteomes" id="UP000317496"/>
    </source>
</evidence>
<protein>
    <recommendedName>
        <fullName evidence="2">N-acetylmuramoyl-L-alanine amidase</fullName>
        <ecNumber evidence="2">3.5.1.28</ecNumber>
    </recommendedName>
</protein>
<dbReference type="SUPFAM" id="SSF53187">
    <property type="entry name" value="Zn-dependent exopeptidases"/>
    <property type="match status" value="1"/>
</dbReference>
<dbReference type="CDD" id="cd02696">
    <property type="entry name" value="MurNAc-LAA"/>
    <property type="match status" value="1"/>
</dbReference>
<keyword evidence="3" id="KW-0378">Hydrolase</keyword>
<dbReference type="AlphaFoldDB" id="A0A516H3D0"/>
<accession>A0A516H3D0</accession>
<proteinExistence type="predicted"/>
<dbReference type="InterPro" id="IPR002508">
    <property type="entry name" value="MurNAc-LAA_cat"/>
</dbReference>
<dbReference type="GO" id="GO:0030288">
    <property type="term" value="C:outer membrane-bounded periplasmic space"/>
    <property type="evidence" value="ECO:0007669"/>
    <property type="project" value="TreeGrafter"/>
</dbReference>
<dbReference type="GO" id="GO:0009253">
    <property type="term" value="P:peptidoglycan catabolic process"/>
    <property type="evidence" value="ECO:0007669"/>
    <property type="project" value="InterPro"/>
</dbReference>
<dbReference type="PANTHER" id="PTHR30404:SF0">
    <property type="entry name" value="N-ACETYLMURAMOYL-L-ALANINE AMIDASE AMIC"/>
    <property type="match status" value="1"/>
</dbReference>
<dbReference type="PANTHER" id="PTHR30404">
    <property type="entry name" value="N-ACETYLMURAMOYL-L-ALANINE AMIDASE"/>
    <property type="match status" value="1"/>
</dbReference>
<organism evidence="5 6">
    <name type="scientific">Ferrovibrio terrae</name>
    <dbReference type="NCBI Taxonomy" id="2594003"/>
    <lineage>
        <taxon>Bacteria</taxon>
        <taxon>Pseudomonadati</taxon>
        <taxon>Pseudomonadota</taxon>
        <taxon>Alphaproteobacteria</taxon>
        <taxon>Rhodospirillales</taxon>
        <taxon>Rhodospirillaceae</taxon>
        <taxon>Ferrovibrio</taxon>
    </lineage>
</organism>
<dbReference type="GO" id="GO:0008745">
    <property type="term" value="F:N-acetylmuramoyl-L-alanine amidase activity"/>
    <property type="evidence" value="ECO:0007669"/>
    <property type="project" value="UniProtKB-EC"/>
</dbReference>
<dbReference type="Gene3D" id="3.40.630.40">
    <property type="entry name" value="Zn-dependent exopeptidases"/>
    <property type="match status" value="1"/>
</dbReference>